<organism evidence="2">
    <name type="scientific">Lepeophtheirus salmonis</name>
    <name type="common">Salmon louse</name>
    <name type="synonym">Caligus salmonis</name>
    <dbReference type="NCBI Taxonomy" id="72036"/>
    <lineage>
        <taxon>Eukaryota</taxon>
        <taxon>Metazoa</taxon>
        <taxon>Ecdysozoa</taxon>
        <taxon>Arthropoda</taxon>
        <taxon>Crustacea</taxon>
        <taxon>Multicrustacea</taxon>
        <taxon>Hexanauplia</taxon>
        <taxon>Copepoda</taxon>
        <taxon>Siphonostomatoida</taxon>
        <taxon>Caligidae</taxon>
        <taxon>Lepeophtheirus</taxon>
    </lineage>
</organism>
<keyword evidence="1" id="KW-0812">Transmembrane</keyword>
<keyword evidence="1" id="KW-1133">Transmembrane helix</keyword>
<sequence length="61" mass="6948">EVLFIQVYCASAYLLCIFIICDVPCVSYFCSFYFLCDIGSLKSKVFNDHDVKNVVSFCKVS</sequence>
<dbReference type="AlphaFoldDB" id="A0A0K2UMW4"/>
<reference evidence="2" key="1">
    <citation type="submission" date="2014-05" db="EMBL/GenBank/DDBJ databases">
        <authorList>
            <person name="Chronopoulou M."/>
        </authorList>
    </citation>
    <scope>NUCLEOTIDE SEQUENCE</scope>
    <source>
        <tissue evidence="2">Whole organism</tissue>
    </source>
</reference>
<dbReference type="EMBL" id="HACA01022014">
    <property type="protein sequence ID" value="CDW39375.1"/>
    <property type="molecule type" value="Transcribed_RNA"/>
</dbReference>
<name>A0A0K2UMW4_LEPSM</name>
<evidence type="ECO:0000256" key="1">
    <source>
        <dbReference type="SAM" id="Phobius"/>
    </source>
</evidence>
<accession>A0A0K2UMW4</accession>
<feature type="non-terminal residue" evidence="2">
    <location>
        <position position="1"/>
    </location>
</feature>
<protein>
    <submittedName>
        <fullName evidence="2">Uncharacterized protein</fullName>
    </submittedName>
</protein>
<keyword evidence="1" id="KW-0472">Membrane</keyword>
<evidence type="ECO:0000313" key="2">
    <source>
        <dbReference type="EMBL" id="CDW39375.1"/>
    </source>
</evidence>
<proteinExistence type="predicted"/>
<feature type="transmembrane region" description="Helical" evidence="1">
    <location>
        <begin position="12"/>
        <end position="35"/>
    </location>
</feature>